<feature type="compositionally biased region" description="Polar residues" evidence="1">
    <location>
        <begin position="112"/>
        <end position="147"/>
    </location>
</feature>
<evidence type="ECO:0000313" key="3">
    <source>
        <dbReference type="Proteomes" id="UP000240883"/>
    </source>
</evidence>
<dbReference type="AlphaFoldDB" id="A0A2T2N6G7"/>
<feature type="region of interest" description="Disordered" evidence="1">
    <location>
        <begin position="54"/>
        <end position="163"/>
    </location>
</feature>
<protein>
    <submittedName>
        <fullName evidence="2">Uncharacterized protein</fullName>
    </submittedName>
</protein>
<feature type="compositionally biased region" description="Basic and acidic residues" evidence="1">
    <location>
        <begin position="68"/>
        <end position="77"/>
    </location>
</feature>
<reference evidence="2 3" key="1">
    <citation type="journal article" date="2018" name="Front. Microbiol.">
        <title>Genome-Wide Analysis of Corynespora cassiicola Leaf Fall Disease Putative Effectors.</title>
        <authorList>
            <person name="Lopez D."/>
            <person name="Ribeiro S."/>
            <person name="Label P."/>
            <person name="Fumanal B."/>
            <person name="Venisse J.S."/>
            <person name="Kohler A."/>
            <person name="de Oliveira R.R."/>
            <person name="Labutti K."/>
            <person name="Lipzen A."/>
            <person name="Lail K."/>
            <person name="Bauer D."/>
            <person name="Ohm R.A."/>
            <person name="Barry K.W."/>
            <person name="Spatafora J."/>
            <person name="Grigoriev I.V."/>
            <person name="Martin F.M."/>
            <person name="Pujade-Renaud V."/>
        </authorList>
    </citation>
    <scope>NUCLEOTIDE SEQUENCE [LARGE SCALE GENOMIC DNA]</scope>
    <source>
        <strain evidence="2 3">Philippines</strain>
    </source>
</reference>
<evidence type="ECO:0000256" key="1">
    <source>
        <dbReference type="SAM" id="MobiDB-lite"/>
    </source>
</evidence>
<dbReference type="OrthoDB" id="3545916at2759"/>
<proteinExistence type="predicted"/>
<name>A0A2T2N6G7_CORCC</name>
<evidence type="ECO:0000313" key="2">
    <source>
        <dbReference type="EMBL" id="PSN60999.1"/>
    </source>
</evidence>
<accession>A0A2T2N6G7</accession>
<dbReference type="Proteomes" id="UP000240883">
    <property type="component" value="Unassembled WGS sequence"/>
</dbReference>
<organism evidence="2 3">
    <name type="scientific">Corynespora cassiicola Philippines</name>
    <dbReference type="NCBI Taxonomy" id="1448308"/>
    <lineage>
        <taxon>Eukaryota</taxon>
        <taxon>Fungi</taxon>
        <taxon>Dikarya</taxon>
        <taxon>Ascomycota</taxon>
        <taxon>Pezizomycotina</taxon>
        <taxon>Dothideomycetes</taxon>
        <taxon>Pleosporomycetidae</taxon>
        <taxon>Pleosporales</taxon>
        <taxon>Corynesporascaceae</taxon>
        <taxon>Corynespora</taxon>
    </lineage>
</organism>
<sequence length="525" mass="59226">MPIIDYVFGMCGQCWLAFQKFAVALSIWFWHRIIDYMLCFCLDHRSLPWETSTELPKTSIAPGNDMHVTPDDGKEPEVQTAIGETPQKDAKESVHTLNNGSVDATKKPVITSPRTDSGYGNNNSAEELSQNSQSYQHNCCRGSGQQAKSHEQREKSNMAMPKQVKHDEQITKIFLQLSSAVTTFALKLHAHIDQHSIFQRDIHKLSESAFLIKDTPDHCWIKSRSLLLRAVIWSHLRDSIFSHQFAIFGERAVQTAQEWMPTDLDDCSRAWFQMTADLLMKRAGILYSNEAGFVQTPETLAILLSKKHDINESAVFVTEALNGASTFQEALGMFKGATLEHRNAIHHVRESCVDVLDNLAARFSAKGKFKKSIEEVITLAQVFALATVSLSNEFCLTVASYGHPFNQQDLLLEPVMERTLLCGPIDEGRVVFTVRPGLAHLSEGADSWLTEIPAEVFIDNLSMEVVQSTKRLSAQEEFSEQARIQEEHNTPTLVDPNYDAHGILKRYLSRYPRRRGTLHARCMHP</sequence>
<keyword evidence="3" id="KW-1185">Reference proteome</keyword>
<gene>
    <name evidence="2" type="ORF">BS50DRAFT_578813</name>
</gene>
<dbReference type="EMBL" id="KZ678146">
    <property type="protein sequence ID" value="PSN60999.1"/>
    <property type="molecule type" value="Genomic_DNA"/>
</dbReference>